<keyword evidence="1" id="KW-0812">Transmembrane</keyword>
<evidence type="ECO:0000313" key="3">
    <source>
        <dbReference type="Proteomes" id="UP001501367"/>
    </source>
</evidence>
<keyword evidence="1" id="KW-0472">Membrane</keyword>
<dbReference type="Proteomes" id="UP001501367">
    <property type="component" value="Unassembled WGS sequence"/>
</dbReference>
<keyword evidence="1" id="KW-1133">Transmembrane helix</keyword>
<evidence type="ECO:0000313" key="2">
    <source>
        <dbReference type="EMBL" id="GAA3724179.1"/>
    </source>
</evidence>
<feature type="transmembrane region" description="Helical" evidence="1">
    <location>
        <begin position="25"/>
        <end position="49"/>
    </location>
</feature>
<evidence type="ECO:0000256" key="1">
    <source>
        <dbReference type="SAM" id="Phobius"/>
    </source>
</evidence>
<name>A0ABP7ESU0_9FLAO</name>
<protein>
    <submittedName>
        <fullName evidence="2">Uncharacterized protein</fullName>
    </submittedName>
</protein>
<comment type="caution">
    <text evidence="2">The sequence shown here is derived from an EMBL/GenBank/DDBJ whole genome shotgun (WGS) entry which is preliminary data.</text>
</comment>
<dbReference type="EMBL" id="BAABDT010000001">
    <property type="protein sequence ID" value="GAA3724179.1"/>
    <property type="molecule type" value="Genomic_DNA"/>
</dbReference>
<accession>A0ABP7ESU0</accession>
<proteinExistence type="predicted"/>
<reference evidence="3" key="1">
    <citation type="journal article" date="2019" name="Int. J. Syst. Evol. Microbiol.">
        <title>The Global Catalogue of Microorganisms (GCM) 10K type strain sequencing project: providing services to taxonomists for standard genome sequencing and annotation.</title>
        <authorList>
            <consortium name="The Broad Institute Genomics Platform"/>
            <consortium name="The Broad Institute Genome Sequencing Center for Infectious Disease"/>
            <person name="Wu L."/>
            <person name="Ma J."/>
        </authorList>
    </citation>
    <scope>NUCLEOTIDE SEQUENCE [LARGE SCALE GENOMIC DNA]</scope>
    <source>
        <strain evidence="3">JCM 17336</strain>
    </source>
</reference>
<sequence length="56" mass="6451">MKENRTKIIDEICTDKKKDEHSARLFSLFFTLFSYLSKANLLATSVQLITLKKASI</sequence>
<gene>
    <name evidence="2" type="ORF">GCM10022422_01450</name>
</gene>
<organism evidence="2 3">
    <name type="scientific">Flavobacterium ginsengisoli</name>
    <dbReference type="NCBI Taxonomy" id="871694"/>
    <lineage>
        <taxon>Bacteria</taxon>
        <taxon>Pseudomonadati</taxon>
        <taxon>Bacteroidota</taxon>
        <taxon>Flavobacteriia</taxon>
        <taxon>Flavobacteriales</taxon>
        <taxon>Flavobacteriaceae</taxon>
        <taxon>Flavobacterium</taxon>
    </lineage>
</organism>
<keyword evidence="3" id="KW-1185">Reference proteome</keyword>